<dbReference type="Gene3D" id="1.25.40.90">
    <property type="match status" value="1"/>
</dbReference>
<evidence type="ECO:0000259" key="5">
    <source>
        <dbReference type="PROSITE" id="PS50128"/>
    </source>
</evidence>
<gene>
    <name evidence="9" type="primary">Aste57867_14339</name>
    <name evidence="8" type="ORF">As57867_014285</name>
    <name evidence="9" type="ORF">ASTE57867_14339</name>
</gene>
<dbReference type="OrthoDB" id="204949at2759"/>
<dbReference type="Proteomes" id="UP000332933">
    <property type="component" value="Unassembled WGS sequence"/>
</dbReference>
<dbReference type="SMART" id="SM00360">
    <property type="entry name" value="RRM"/>
    <property type="match status" value="1"/>
</dbReference>
<evidence type="ECO:0000259" key="6">
    <source>
        <dbReference type="PROSITE" id="PS50800"/>
    </source>
</evidence>
<dbReference type="InterPro" id="IPR012677">
    <property type="entry name" value="Nucleotide-bd_a/b_plait_sf"/>
</dbReference>
<dbReference type="InterPro" id="IPR000504">
    <property type="entry name" value="RRM_dom"/>
</dbReference>
<dbReference type="Gene3D" id="3.30.70.330">
    <property type="match status" value="1"/>
</dbReference>
<dbReference type="InterPro" id="IPR000061">
    <property type="entry name" value="Surp"/>
</dbReference>
<keyword evidence="10" id="KW-1185">Reference proteome</keyword>
<dbReference type="InterPro" id="IPR035967">
    <property type="entry name" value="SWAP/Surp_sf"/>
</dbReference>
<feature type="domain" description="CID" evidence="7">
    <location>
        <begin position="487"/>
        <end position="639"/>
    </location>
</feature>
<name>A0A485L167_9STRA</name>
<evidence type="ECO:0000259" key="7">
    <source>
        <dbReference type="PROSITE" id="PS51391"/>
    </source>
</evidence>
<keyword evidence="1 2" id="KW-0694">RNA-binding</keyword>
<dbReference type="GO" id="GO:0005634">
    <property type="term" value="C:nucleus"/>
    <property type="evidence" value="ECO:0007669"/>
    <property type="project" value="TreeGrafter"/>
</dbReference>
<feature type="compositionally biased region" description="Basic and acidic residues" evidence="3">
    <location>
        <begin position="38"/>
        <end position="59"/>
    </location>
</feature>
<evidence type="ECO:0000313" key="10">
    <source>
        <dbReference type="Proteomes" id="UP000332933"/>
    </source>
</evidence>
<feature type="compositionally biased region" description="Pro residues" evidence="3">
    <location>
        <begin position="85"/>
        <end position="101"/>
    </location>
</feature>
<dbReference type="SMART" id="SM00582">
    <property type="entry name" value="RPR"/>
    <property type="match status" value="1"/>
</dbReference>
<reference evidence="8" key="2">
    <citation type="submission" date="2019-06" db="EMBL/GenBank/DDBJ databases">
        <title>Genomics analysis of Aphanomyces spp. identifies a new class of oomycete effector associated with host adaptation.</title>
        <authorList>
            <person name="Gaulin E."/>
        </authorList>
    </citation>
    <scope>NUCLEOTIDE SEQUENCE</scope>
    <source>
        <strain evidence="8">CBS 578.67</strain>
    </source>
</reference>
<dbReference type="InterPro" id="IPR008942">
    <property type="entry name" value="ENTH_VHS"/>
</dbReference>
<feature type="domain" description="RRM" evidence="4">
    <location>
        <begin position="189"/>
        <end position="270"/>
    </location>
</feature>
<dbReference type="PROSITE" id="PS50128">
    <property type="entry name" value="SURP"/>
    <property type="match status" value="1"/>
</dbReference>
<evidence type="ECO:0000259" key="4">
    <source>
        <dbReference type="PROSITE" id="PS50102"/>
    </source>
</evidence>
<dbReference type="SUPFAM" id="SSF109905">
    <property type="entry name" value="Surp module (SWAP domain)"/>
    <property type="match status" value="1"/>
</dbReference>
<feature type="domain" description="SAP" evidence="6">
    <location>
        <begin position="656"/>
        <end position="690"/>
    </location>
</feature>
<dbReference type="Pfam" id="PF01805">
    <property type="entry name" value="Surp"/>
    <property type="match status" value="1"/>
</dbReference>
<dbReference type="EMBL" id="CAADRA010005559">
    <property type="protein sequence ID" value="VFT91163.1"/>
    <property type="molecule type" value="Genomic_DNA"/>
</dbReference>
<dbReference type="PANTHER" id="PTHR23140:SF0">
    <property type="entry name" value="U2 SNRNP-ASSOCIATED SURP MOTIF-CONTAINING PROTEIN"/>
    <property type="match status" value="1"/>
</dbReference>
<dbReference type="InterPro" id="IPR051485">
    <property type="entry name" value="SR-CTD_assoc_factor"/>
</dbReference>
<dbReference type="Pfam" id="PF00076">
    <property type="entry name" value="RRM_1"/>
    <property type="match status" value="1"/>
</dbReference>
<evidence type="ECO:0000256" key="3">
    <source>
        <dbReference type="SAM" id="MobiDB-lite"/>
    </source>
</evidence>
<dbReference type="GO" id="GO:0006396">
    <property type="term" value="P:RNA processing"/>
    <property type="evidence" value="ECO:0007669"/>
    <property type="project" value="InterPro"/>
</dbReference>
<feature type="compositionally biased region" description="Acidic residues" evidence="3">
    <location>
        <begin position="713"/>
        <end position="758"/>
    </location>
</feature>
<proteinExistence type="predicted"/>
<feature type="region of interest" description="Disordered" evidence="3">
    <location>
        <begin position="702"/>
        <end position="758"/>
    </location>
</feature>
<dbReference type="PROSITE" id="PS51391">
    <property type="entry name" value="CID"/>
    <property type="match status" value="1"/>
</dbReference>
<dbReference type="PANTHER" id="PTHR23140">
    <property type="entry name" value="RNA PROCESSING PROTEIN LD23810P"/>
    <property type="match status" value="1"/>
</dbReference>
<evidence type="ECO:0000256" key="2">
    <source>
        <dbReference type="PROSITE-ProRule" id="PRU00176"/>
    </source>
</evidence>
<dbReference type="SUPFAM" id="SSF54928">
    <property type="entry name" value="RNA-binding domain, RBD"/>
    <property type="match status" value="1"/>
</dbReference>
<dbReference type="Gene3D" id="1.10.10.790">
    <property type="entry name" value="Surp module"/>
    <property type="match status" value="1"/>
</dbReference>
<protein>
    <submittedName>
        <fullName evidence="9">Aste57867_14339 protein</fullName>
    </submittedName>
</protein>
<dbReference type="PROSITE" id="PS50800">
    <property type="entry name" value="SAP"/>
    <property type="match status" value="1"/>
</dbReference>
<dbReference type="GO" id="GO:0003723">
    <property type="term" value="F:RNA binding"/>
    <property type="evidence" value="ECO:0007669"/>
    <property type="project" value="UniProtKB-UniRule"/>
</dbReference>
<dbReference type="InterPro" id="IPR006569">
    <property type="entry name" value="CID_dom"/>
</dbReference>
<evidence type="ECO:0000313" key="9">
    <source>
        <dbReference type="EMBL" id="VFT91163.1"/>
    </source>
</evidence>
<sequence>MDDDINRKRKLQAAPQQHRGSDGSASKTQFSIGVPKKSKFDRDRELREQKQREAEAETAKVYESFVASFEQGGGPSFVPAGQGRAPPPAFSPAITTPPPLSNPRGVAPAIQRPGPPPPFMRPRAVSRPTNDSKKPTPFAFAMDEEEVVEQPVVAKKKVREMDRFLEEIKDSAFEPVAPAYEGTTEDDSTNLYVNNLAPSVTESLLHNIFGAYGPIYSVKIMWPRSEDERARGRNSGFVCFRQREDADDARRDLHETKIEGYEIAVMWGKGVKMDPLLARQPPPGPPPSARPPMFMRPPPPPIGMVPPPRPSFLPGGLPPRPSMMTPPPRPLAPPVQMPPPAIIVEMPDDKELTGLINYVARCVSRDGPQFEELMRTTQMDPKYDFLRAAPTSKLFIYYKWKIYSLQMGDTDATWRTMAFQMVPNGPMWIPPPCANQVAAAADDVADQPAALPRYQRSPTNNPVLIQTGQQLAAAKDKEKGHRSKYELSRYDYDELCVLLEEVTLDRQAVCELMAFAMDHSECAVDISSAIVRSFRLDMAADGTTVQPYTAYVARLFVVSDILHNSSAPLKNASLYRTQFEDSLPDIMATLHTVHHAIVGRMSFTAMKDKVLSVLNAWEQWSLFPPAYLIGLNATFLQKQRVEDDVETIRAALDDDTRGLTGERLKRKCRQAGLVSSGTKDELYARLVMLKQFTSVGTATIESSKMPSTTAARDDDDDIDGIPMDENEDIDGVPLDDDGDLDGVPLDDDDDVDGMPMDE</sequence>
<organism evidence="9 10">
    <name type="scientific">Aphanomyces stellatus</name>
    <dbReference type="NCBI Taxonomy" id="120398"/>
    <lineage>
        <taxon>Eukaryota</taxon>
        <taxon>Sar</taxon>
        <taxon>Stramenopiles</taxon>
        <taxon>Oomycota</taxon>
        <taxon>Saprolegniomycetes</taxon>
        <taxon>Saprolegniales</taxon>
        <taxon>Verrucalvaceae</taxon>
        <taxon>Aphanomyces</taxon>
    </lineage>
</organism>
<feature type="domain" description="SURP motif" evidence="5">
    <location>
        <begin position="355"/>
        <end position="398"/>
    </location>
</feature>
<dbReference type="AlphaFoldDB" id="A0A485L167"/>
<reference evidence="9 10" key="1">
    <citation type="submission" date="2019-03" db="EMBL/GenBank/DDBJ databases">
        <authorList>
            <person name="Gaulin E."/>
            <person name="Dumas B."/>
        </authorList>
    </citation>
    <scope>NUCLEOTIDE SEQUENCE [LARGE SCALE GENOMIC DNA]</scope>
    <source>
        <strain evidence="9">CBS 568.67</strain>
    </source>
</reference>
<dbReference type="PROSITE" id="PS50102">
    <property type="entry name" value="RRM"/>
    <property type="match status" value="1"/>
</dbReference>
<dbReference type="EMBL" id="VJMH01005538">
    <property type="protein sequence ID" value="KAF0694815.1"/>
    <property type="molecule type" value="Genomic_DNA"/>
</dbReference>
<dbReference type="SMART" id="SM00648">
    <property type="entry name" value="SWAP"/>
    <property type="match status" value="1"/>
</dbReference>
<dbReference type="InterPro" id="IPR035979">
    <property type="entry name" value="RBD_domain_sf"/>
</dbReference>
<dbReference type="InterPro" id="IPR003034">
    <property type="entry name" value="SAP_dom"/>
</dbReference>
<feature type="region of interest" description="Disordered" evidence="3">
    <location>
        <begin position="71"/>
        <end position="133"/>
    </location>
</feature>
<evidence type="ECO:0000313" key="8">
    <source>
        <dbReference type="EMBL" id="KAF0694815.1"/>
    </source>
</evidence>
<accession>A0A485L167</accession>
<evidence type="ECO:0000256" key="1">
    <source>
        <dbReference type="ARBA" id="ARBA00022884"/>
    </source>
</evidence>
<feature type="region of interest" description="Disordered" evidence="3">
    <location>
        <begin position="1"/>
        <end position="59"/>
    </location>
</feature>